<dbReference type="GeneID" id="34235373"/>
<dbReference type="PANTHER" id="PTHR30579:SF7">
    <property type="entry name" value="HTH-TYPE TRANSCRIPTIONAL REGULATOR LRHA-RELATED"/>
    <property type="match status" value="1"/>
</dbReference>
<evidence type="ECO:0000256" key="2">
    <source>
        <dbReference type="ARBA" id="ARBA00023015"/>
    </source>
</evidence>
<evidence type="ECO:0000256" key="1">
    <source>
        <dbReference type="ARBA" id="ARBA00009437"/>
    </source>
</evidence>
<dbReference type="PROSITE" id="PS50931">
    <property type="entry name" value="HTH_LYSR"/>
    <property type="match status" value="1"/>
</dbReference>
<sequence length="305" mass="32105">MRPFNLEQLRTFVAVADAGSLAAGAPQVFLSQSAVSEQLRKLEQHAGQALLVRSKAGVAPTAAGLRLLAHARQLLALSESAWHDLRGVQLEGTLRLGVTDYFRPAELAGLLARMQARHPGVRLQVTVQKSGDVESGYAQGAFDVGIAMRLPAPAAGRPADAPAPARGGQVLRREPLHWMGAAQIAAAPPGREEPLRLLALPDTCALHQFTAALLRRRRIPFTVALMASGVAGLQSALAAGLGIACLNAAALCDGVQVLPAAWRLPALPQARFIVLPPRAGESAFVRNAREQLAADFGQALARAAR</sequence>
<dbReference type="Gene3D" id="3.40.190.10">
    <property type="entry name" value="Periplasmic binding protein-like II"/>
    <property type="match status" value="2"/>
</dbReference>
<evidence type="ECO:0000256" key="3">
    <source>
        <dbReference type="ARBA" id="ARBA00023125"/>
    </source>
</evidence>
<dbReference type="GO" id="GO:0003700">
    <property type="term" value="F:DNA-binding transcription factor activity"/>
    <property type="evidence" value="ECO:0007669"/>
    <property type="project" value="InterPro"/>
</dbReference>
<dbReference type="SUPFAM" id="SSF53850">
    <property type="entry name" value="Periplasmic binding protein-like II"/>
    <property type="match status" value="1"/>
</dbReference>
<dbReference type="InterPro" id="IPR036388">
    <property type="entry name" value="WH-like_DNA-bd_sf"/>
</dbReference>
<organism evidence="6 7">
    <name type="scientific">Paracidovorax avenae (strain ATCC 19860 / DSM 7227 / CCUG 15838 / JCM 20985 / LMG 2117 / NCPPB 1011)</name>
    <name type="common">Acidovorax avenae</name>
    <dbReference type="NCBI Taxonomy" id="643561"/>
    <lineage>
        <taxon>Bacteria</taxon>
        <taxon>Pseudomonadati</taxon>
        <taxon>Pseudomonadota</taxon>
        <taxon>Betaproteobacteria</taxon>
        <taxon>Burkholderiales</taxon>
        <taxon>Comamonadaceae</taxon>
        <taxon>Paracidovorax</taxon>
    </lineage>
</organism>
<protein>
    <submittedName>
        <fullName evidence="6">Transcriptional regulator, LysR family</fullName>
    </submittedName>
</protein>
<dbReference type="RefSeq" id="WP_013595721.1">
    <property type="nucleotide sequence ID" value="NC_015138.1"/>
</dbReference>
<dbReference type="OrthoDB" id="8809624at2"/>
<name>F0Q9X5_PARA1</name>
<evidence type="ECO:0000256" key="4">
    <source>
        <dbReference type="ARBA" id="ARBA00023163"/>
    </source>
</evidence>
<keyword evidence="2" id="KW-0805">Transcription regulation</keyword>
<dbReference type="InterPro" id="IPR005119">
    <property type="entry name" value="LysR_subst-bd"/>
</dbReference>
<evidence type="ECO:0000259" key="5">
    <source>
        <dbReference type="PROSITE" id="PS50931"/>
    </source>
</evidence>
<evidence type="ECO:0000313" key="7">
    <source>
        <dbReference type="Proteomes" id="UP000002482"/>
    </source>
</evidence>
<dbReference type="GO" id="GO:0003677">
    <property type="term" value="F:DNA binding"/>
    <property type="evidence" value="ECO:0007669"/>
    <property type="project" value="UniProtKB-KW"/>
</dbReference>
<dbReference type="KEGG" id="aaa:Acav_3333"/>
<dbReference type="FunFam" id="1.10.10.10:FF:000001">
    <property type="entry name" value="LysR family transcriptional regulator"/>
    <property type="match status" value="1"/>
</dbReference>
<keyword evidence="4" id="KW-0804">Transcription</keyword>
<dbReference type="InterPro" id="IPR000847">
    <property type="entry name" value="LysR_HTH_N"/>
</dbReference>
<dbReference type="Pfam" id="PF00126">
    <property type="entry name" value="HTH_1"/>
    <property type="match status" value="1"/>
</dbReference>
<dbReference type="SUPFAM" id="SSF46785">
    <property type="entry name" value="Winged helix' DNA-binding domain"/>
    <property type="match status" value="1"/>
</dbReference>
<feature type="domain" description="HTH lysR-type" evidence="5">
    <location>
        <begin position="4"/>
        <end position="61"/>
    </location>
</feature>
<dbReference type="Gene3D" id="1.10.10.10">
    <property type="entry name" value="Winged helix-like DNA-binding domain superfamily/Winged helix DNA-binding domain"/>
    <property type="match status" value="1"/>
</dbReference>
<dbReference type="HOGENOM" id="CLU_039613_1_3_4"/>
<reference evidence="6" key="1">
    <citation type="submission" date="2011-02" db="EMBL/GenBank/DDBJ databases">
        <title>Complete sequence of Acidovorax avenae subsp. avenae ATCC 19860.</title>
        <authorList>
            <consortium name="US DOE Joint Genome Institute"/>
            <person name="Lucas S."/>
            <person name="Copeland A."/>
            <person name="Lapidus A."/>
            <person name="Cheng J.-F."/>
            <person name="Goodwin L."/>
            <person name="Pitluck S."/>
            <person name="Chertkov O."/>
            <person name="Held B."/>
            <person name="Detter J.C."/>
            <person name="Han C."/>
            <person name="Tapia R."/>
            <person name="Land M."/>
            <person name="Hauser L."/>
            <person name="Kyrpides N."/>
            <person name="Ivanova N."/>
            <person name="Ovchinnikova G."/>
            <person name="Pagani I."/>
            <person name="Gordon S."/>
            <person name="Woyke T."/>
        </authorList>
    </citation>
    <scope>NUCLEOTIDE SEQUENCE</scope>
    <source>
        <strain evidence="6">ATCC 19860</strain>
    </source>
</reference>
<dbReference type="Proteomes" id="UP000002482">
    <property type="component" value="Chromosome"/>
</dbReference>
<dbReference type="AlphaFoldDB" id="F0Q9X5"/>
<comment type="similarity">
    <text evidence="1">Belongs to the LysR transcriptional regulatory family.</text>
</comment>
<accession>F0Q9X5</accession>
<dbReference type="EMBL" id="CP002521">
    <property type="protein sequence ID" value="ADX47235.1"/>
    <property type="molecule type" value="Genomic_DNA"/>
</dbReference>
<dbReference type="Pfam" id="PF03466">
    <property type="entry name" value="LysR_substrate"/>
    <property type="match status" value="1"/>
</dbReference>
<evidence type="ECO:0000313" key="6">
    <source>
        <dbReference type="EMBL" id="ADX47235.1"/>
    </source>
</evidence>
<keyword evidence="3" id="KW-0238">DNA-binding</keyword>
<dbReference type="PANTHER" id="PTHR30579">
    <property type="entry name" value="TRANSCRIPTIONAL REGULATOR"/>
    <property type="match status" value="1"/>
</dbReference>
<gene>
    <name evidence="6" type="ordered locus">Acav_3333</name>
</gene>
<dbReference type="InterPro" id="IPR050176">
    <property type="entry name" value="LTTR"/>
</dbReference>
<dbReference type="InterPro" id="IPR036390">
    <property type="entry name" value="WH_DNA-bd_sf"/>
</dbReference>
<proteinExistence type="inferred from homology"/>
<keyword evidence="7" id="KW-1185">Reference proteome</keyword>